<dbReference type="EMBL" id="CAFBOZ010000335">
    <property type="protein sequence ID" value="CAB5024157.1"/>
    <property type="molecule type" value="Genomic_DNA"/>
</dbReference>
<evidence type="ECO:0000313" key="1">
    <source>
        <dbReference type="EMBL" id="CAB5024157.1"/>
    </source>
</evidence>
<name>A0A6J7R5Y5_9ZZZZ</name>
<reference evidence="1" key="1">
    <citation type="submission" date="2020-05" db="EMBL/GenBank/DDBJ databases">
        <authorList>
            <person name="Chiriac C."/>
            <person name="Salcher M."/>
            <person name="Ghai R."/>
            <person name="Kavagutti S V."/>
        </authorList>
    </citation>
    <scope>NUCLEOTIDE SEQUENCE</scope>
</reference>
<dbReference type="AlphaFoldDB" id="A0A6J7R5Y5"/>
<organism evidence="1">
    <name type="scientific">freshwater metagenome</name>
    <dbReference type="NCBI Taxonomy" id="449393"/>
    <lineage>
        <taxon>unclassified sequences</taxon>
        <taxon>metagenomes</taxon>
        <taxon>ecological metagenomes</taxon>
    </lineage>
</organism>
<gene>
    <name evidence="1" type="ORF">UFOPK3992_01887</name>
</gene>
<protein>
    <submittedName>
        <fullName evidence="1">Unannotated protein</fullName>
    </submittedName>
</protein>
<sequence>MTFSVNSNRELVEQVWTSTGTGTALDQPPYTFTSTARTTVIASKIPSGQSTPLFKYLNSSGVALASQTSSLSVDTSLVRQVDVTLVVNSDPSRGAPSITLNQAIVLPNLGVLKR</sequence>
<accession>A0A6J7R5Y5</accession>
<proteinExistence type="predicted"/>